<evidence type="ECO:0000313" key="1">
    <source>
        <dbReference type="EMBL" id="KAJ8684087.1"/>
    </source>
</evidence>
<dbReference type="Proteomes" id="UP001239111">
    <property type="component" value="Chromosome 1"/>
</dbReference>
<dbReference type="EMBL" id="CM056741">
    <property type="protein sequence ID" value="KAJ8684087.1"/>
    <property type="molecule type" value="Genomic_DNA"/>
</dbReference>
<gene>
    <name evidence="1" type="ORF">QAD02_019879</name>
</gene>
<comment type="caution">
    <text evidence="1">The sequence shown here is derived from an EMBL/GenBank/DDBJ whole genome shotgun (WGS) entry which is preliminary data.</text>
</comment>
<accession>A0ACC2PP16</accession>
<sequence length="160" mass="18671">MHAVAMRLLKGGKNCNEPIDGVKRPSMLLTLLKFNIILGMVPDYMLAVNLGIGKYFANMWIGHRGKPYSLPPRAVDKIDELMSKIKVPNQLYRLSRSFQHRQWWTAREWENWILYYCITVLSAFPGFKDYLKHWTLLVSGLYLLLQKEVTREEVQLADSL</sequence>
<name>A0ACC2PP16_9HYME</name>
<reference evidence="1" key="1">
    <citation type="submission" date="2023-04" db="EMBL/GenBank/DDBJ databases">
        <title>A chromosome-level genome assembly of the parasitoid wasp Eretmocerus hayati.</title>
        <authorList>
            <person name="Zhong Y."/>
            <person name="Liu S."/>
            <person name="Liu Y."/>
        </authorList>
    </citation>
    <scope>NUCLEOTIDE SEQUENCE</scope>
    <source>
        <strain evidence="1">ZJU_SS_LIU_2023</strain>
    </source>
</reference>
<proteinExistence type="predicted"/>
<protein>
    <submittedName>
        <fullName evidence="1">Uncharacterized protein</fullName>
    </submittedName>
</protein>
<evidence type="ECO:0000313" key="2">
    <source>
        <dbReference type="Proteomes" id="UP001239111"/>
    </source>
</evidence>
<organism evidence="1 2">
    <name type="scientific">Eretmocerus hayati</name>
    <dbReference type="NCBI Taxonomy" id="131215"/>
    <lineage>
        <taxon>Eukaryota</taxon>
        <taxon>Metazoa</taxon>
        <taxon>Ecdysozoa</taxon>
        <taxon>Arthropoda</taxon>
        <taxon>Hexapoda</taxon>
        <taxon>Insecta</taxon>
        <taxon>Pterygota</taxon>
        <taxon>Neoptera</taxon>
        <taxon>Endopterygota</taxon>
        <taxon>Hymenoptera</taxon>
        <taxon>Apocrita</taxon>
        <taxon>Proctotrupomorpha</taxon>
        <taxon>Chalcidoidea</taxon>
        <taxon>Aphelinidae</taxon>
        <taxon>Aphelininae</taxon>
        <taxon>Eretmocerus</taxon>
    </lineage>
</organism>
<keyword evidence="2" id="KW-1185">Reference proteome</keyword>